<evidence type="ECO:0000313" key="3">
    <source>
        <dbReference type="EMBL" id="PXY41382.1"/>
    </source>
</evidence>
<dbReference type="InterPro" id="IPR023393">
    <property type="entry name" value="START-like_dom_sf"/>
</dbReference>
<proteinExistence type="inferred from homology"/>
<dbReference type="Proteomes" id="UP000247903">
    <property type="component" value="Unassembled WGS sequence"/>
</dbReference>
<dbReference type="EMBL" id="QJHK01000005">
    <property type="protein sequence ID" value="PXY41382.1"/>
    <property type="molecule type" value="Genomic_DNA"/>
</dbReference>
<dbReference type="CDD" id="cd07814">
    <property type="entry name" value="SRPBCC_CalC_Aha1-like"/>
    <property type="match status" value="1"/>
</dbReference>
<name>A0A2V4BS28_9FLAO</name>
<evidence type="ECO:0000259" key="2">
    <source>
        <dbReference type="Pfam" id="PF08327"/>
    </source>
</evidence>
<dbReference type="InterPro" id="IPR013538">
    <property type="entry name" value="ASHA1/2-like_C"/>
</dbReference>
<evidence type="ECO:0000256" key="1">
    <source>
        <dbReference type="ARBA" id="ARBA00006817"/>
    </source>
</evidence>
<evidence type="ECO:0000313" key="4">
    <source>
        <dbReference type="Proteomes" id="UP000247903"/>
    </source>
</evidence>
<dbReference type="Gene3D" id="3.30.530.20">
    <property type="match status" value="1"/>
</dbReference>
<dbReference type="RefSeq" id="WP_110306170.1">
    <property type="nucleotide sequence ID" value="NZ_QJHK01000005.1"/>
</dbReference>
<protein>
    <submittedName>
        <fullName evidence="3">ATPase</fullName>
    </submittedName>
</protein>
<dbReference type="Pfam" id="PF08327">
    <property type="entry name" value="AHSA1"/>
    <property type="match status" value="1"/>
</dbReference>
<reference evidence="3 4" key="1">
    <citation type="submission" date="2018-05" db="EMBL/GenBank/DDBJ databases">
        <title>Flavobacterium sp. strain IMCC34759, incomplete genome.</title>
        <authorList>
            <person name="Joung Y."/>
            <person name="Cho J."/>
        </authorList>
    </citation>
    <scope>NUCLEOTIDE SEQUENCE [LARGE SCALE GENOMIC DNA]</scope>
    <source>
        <strain evidence="3 4">IMCC34759</strain>
    </source>
</reference>
<comment type="caution">
    <text evidence="3">The sequence shown here is derived from an EMBL/GenBank/DDBJ whole genome shotgun (WGS) entry which is preliminary data.</text>
</comment>
<sequence>MSNYTFCFATHKPSKEIFDLLLDIDKWWSGIFGETITGNSRKIGDEFTFSAGDGMHFSKQKLVELVPYKRIVWEVTESNLSFLDNPKEWAGTKLTFDILENKGETQIQFMHLGLEPQNECYGGCSTAWKQYFQNLEQKLNN</sequence>
<organism evidence="3 4">
    <name type="scientific">Flavobacterium cheongpyeongense</name>
    <dbReference type="NCBI Taxonomy" id="2212651"/>
    <lineage>
        <taxon>Bacteria</taxon>
        <taxon>Pseudomonadati</taxon>
        <taxon>Bacteroidota</taxon>
        <taxon>Flavobacteriia</taxon>
        <taxon>Flavobacteriales</taxon>
        <taxon>Flavobacteriaceae</taxon>
        <taxon>Flavobacterium</taxon>
    </lineage>
</organism>
<accession>A0A2V4BS28</accession>
<comment type="similarity">
    <text evidence="1">Belongs to the AHA1 family.</text>
</comment>
<dbReference type="OrthoDB" id="287565at2"/>
<keyword evidence="4" id="KW-1185">Reference proteome</keyword>
<dbReference type="AlphaFoldDB" id="A0A2V4BS28"/>
<dbReference type="SUPFAM" id="SSF55961">
    <property type="entry name" value="Bet v1-like"/>
    <property type="match status" value="1"/>
</dbReference>
<feature type="domain" description="Activator of Hsp90 ATPase homologue 1/2-like C-terminal" evidence="2">
    <location>
        <begin position="16"/>
        <end position="138"/>
    </location>
</feature>
<gene>
    <name evidence="3" type="ORF">DMB65_08250</name>
</gene>